<evidence type="ECO:0000256" key="1">
    <source>
        <dbReference type="ARBA" id="ARBA00001933"/>
    </source>
</evidence>
<evidence type="ECO:0000256" key="4">
    <source>
        <dbReference type="ARBA" id="ARBA00023239"/>
    </source>
</evidence>
<dbReference type="SUPFAM" id="SSF50621">
    <property type="entry name" value="Alanine racemase C-terminal domain-like"/>
    <property type="match status" value="1"/>
</dbReference>
<dbReference type="PRINTS" id="PR01182">
    <property type="entry name" value="ORNDCRBXLASE"/>
</dbReference>
<dbReference type="InterPro" id="IPR029066">
    <property type="entry name" value="PLP-binding_barrel"/>
</dbReference>
<evidence type="ECO:0000259" key="9">
    <source>
        <dbReference type="Pfam" id="PF02784"/>
    </source>
</evidence>
<evidence type="ECO:0000313" key="13">
    <source>
        <dbReference type="Proteomes" id="UP000257706"/>
    </source>
</evidence>
<reference evidence="10 13" key="2">
    <citation type="journal article" date="2018" name="Nat. Biotechnol.">
        <title>A standardized bacterial taxonomy based on genome phylogeny substantially revises the tree of life.</title>
        <authorList>
            <person name="Parks D.H."/>
            <person name="Chuvochina M."/>
            <person name="Waite D.W."/>
            <person name="Rinke C."/>
            <person name="Skarshewski A."/>
            <person name="Chaumeil P.A."/>
            <person name="Hugenholtz P."/>
        </authorList>
    </citation>
    <scope>NUCLEOTIDE SEQUENCE [LARGE SCALE GENOMIC DNA]</scope>
    <source>
        <strain evidence="10">UBA8739</strain>
    </source>
</reference>
<dbReference type="PRINTS" id="PR01179">
    <property type="entry name" value="ODADCRBXLASE"/>
</dbReference>
<dbReference type="OMA" id="SFFVCDL"/>
<dbReference type="GO" id="GO:0005737">
    <property type="term" value="C:cytoplasm"/>
    <property type="evidence" value="ECO:0007669"/>
    <property type="project" value="TreeGrafter"/>
</dbReference>
<dbReference type="InterPro" id="IPR022653">
    <property type="entry name" value="De-COase2_pyr-phos_BS"/>
</dbReference>
<evidence type="ECO:0000313" key="10">
    <source>
        <dbReference type="EMBL" id="HAE48227.1"/>
    </source>
</evidence>
<dbReference type="Gene3D" id="3.20.20.10">
    <property type="entry name" value="Alanine racemase"/>
    <property type="match status" value="1"/>
</dbReference>
<dbReference type="SUPFAM" id="SSF51419">
    <property type="entry name" value="PLP-binding barrel"/>
    <property type="match status" value="1"/>
</dbReference>
<evidence type="ECO:0000256" key="2">
    <source>
        <dbReference type="ARBA" id="ARBA00008872"/>
    </source>
</evidence>
<accession>A0A161Q5A7</accession>
<sequence>MTPKIERFLAGRREYDSNPCVVVDLDVIAEKYREISEQMPLVRVFYAVKANPAPEILSMLVELGSCFDTASLQEIEMVLAAGASPDRISFGNTIKKERDIARAYQLGVRLFAFDSACELQKIARSAPGSKVFCRILVDCQAADWPLSKKFGCAPEMALELLTDAASAGLDAYGISFHVGSQQTDPEQWDRAISQAAAIFRDLGERGVSARMVNLGGGLPARYQDEVAPMAAYALAISQAMTRHFGNQLPEMIIEPGRGLVGDAGVLEAEVILIAEKSFDDPVRWVYLDVGKFNGLAETMDEAIKYRLRTERDGSETGRVILAGPTCDSVDVLYEKAGYELPHALQVGDKITFLSCGAYTTTYATTGFNGFPPIQAYYI</sequence>
<comment type="catalytic activity">
    <reaction evidence="7">
        <text>L-ornithine + H(+) = putrescine + CO2</text>
        <dbReference type="Rhea" id="RHEA:22964"/>
        <dbReference type="ChEBI" id="CHEBI:15378"/>
        <dbReference type="ChEBI" id="CHEBI:16526"/>
        <dbReference type="ChEBI" id="CHEBI:46911"/>
        <dbReference type="ChEBI" id="CHEBI:326268"/>
        <dbReference type="EC" id="4.1.1.17"/>
    </reaction>
</comment>
<dbReference type="GO" id="GO:0033387">
    <property type="term" value="P:putrescine biosynthetic process from arginine, via ornithine"/>
    <property type="evidence" value="ECO:0007669"/>
    <property type="project" value="TreeGrafter"/>
</dbReference>
<dbReference type="Proteomes" id="UP000257706">
    <property type="component" value="Unassembled WGS sequence"/>
</dbReference>
<dbReference type="InterPro" id="IPR009006">
    <property type="entry name" value="Ala_racemase/Decarboxylase_C"/>
</dbReference>
<dbReference type="InterPro" id="IPR022644">
    <property type="entry name" value="De-COase2_N"/>
</dbReference>
<dbReference type="EMBL" id="LPZR01000106">
    <property type="protein sequence ID" value="KYO53837.1"/>
    <property type="molecule type" value="Genomic_DNA"/>
</dbReference>
<evidence type="ECO:0000313" key="12">
    <source>
        <dbReference type="Proteomes" id="UP000075787"/>
    </source>
</evidence>
<dbReference type="CDD" id="cd00622">
    <property type="entry name" value="PLPDE_III_ODC"/>
    <property type="match status" value="1"/>
</dbReference>
<feature type="active site" description="Proton donor" evidence="8">
    <location>
        <position position="326"/>
    </location>
</feature>
<reference evidence="11 12" key="1">
    <citation type="submission" date="2015-12" db="EMBL/GenBank/DDBJ databases">
        <title>Genome sequence of Tistrella mobilis MCCC 1A02139.</title>
        <authorList>
            <person name="Lu L."/>
            <person name="Lai Q."/>
            <person name="Shao Z."/>
            <person name="Qian P."/>
        </authorList>
    </citation>
    <scope>NUCLEOTIDE SEQUENCE [LARGE SCALE GENOMIC DNA]</scope>
    <source>
        <strain evidence="11 12">MCCC 1A02139</strain>
    </source>
</reference>
<evidence type="ECO:0000256" key="6">
    <source>
        <dbReference type="ARBA" id="ARBA00034138"/>
    </source>
</evidence>
<comment type="cofactor">
    <cofactor evidence="1 8">
        <name>pyridoxal 5'-phosphate</name>
        <dbReference type="ChEBI" id="CHEBI:597326"/>
    </cofactor>
</comment>
<dbReference type="EC" id="4.1.1.17" evidence="6"/>
<dbReference type="InterPro" id="IPR000183">
    <property type="entry name" value="Orn/DAP/Arg_de-COase"/>
</dbReference>
<comment type="similarity">
    <text evidence="2">Belongs to the Orn/Lys/Arg decarboxylase class-II family.</text>
</comment>
<comment type="caution">
    <text evidence="11">The sequence shown here is derived from an EMBL/GenBank/DDBJ whole genome shotgun (WGS) entry which is preliminary data.</text>
</comment>
<proteinExistence type="inferred from homology"/>
<protein>
    <recommendedName>
        <fullName evidence="6">ornithine decarboxylase</fullName>
        <ecNumber evidence="6">4.1.1.17</ecNumber>
    </recommendedName>
</protein>
<dbReference type="Pfam" id="PF02784">
    <property type="entry name" value="Orn_Arg_deC_N"/>
    <property type="match status" value="1"/>
</dbReference>
<dbReference type="InterPro" id="IPR002433">
    <property type="entry name" value="Orn_de-COase"/>
</dbReference>
<evidence type="ECO:0000313" key="11">
    <source>
        <dbReference type="EMBL" id="KYO53837.1"/>
    </source>
</evidence>
<dbReference type="EMBL" id="DMAI01000197">
    <property type="protein sequence ID" value="HAE48227.1"/>
    <property type="molecule type" value="Genomic_DNA"/>
</dbReference>
<feature type="domain" description="Orn/DAP/Arg decarboxylase 2 N-terminal" evidence="9">
    <location>
        <begin position="26"/>
        <end position="260"/>
    </location>
</feature>
<dbReference type="AlphaFoldDB" id="A0A161Q5A7"/>
<dbReference type="FunFam" id="2.40.37.10:FF:000004">
    <property type="entry name" value="Ornithine decarboxylase"/>
    <property type="match status" value="1"/>
</dbReference>
<dbReference type="GO" id="GO:0004586">
    <property type="term" value="F:ornithine decarboxylase activity"/>
    <property type="evidence" value="ECO:0007669"/>
    <property type="project" value="UniProtKB-EC"/>
</dbReference>
<dbReference type="PANTHER" id="PTHR11482">
    <property type="entry name" value="ARGININE/DIAMINOPIMELATE/ORNITHINE DECARBOXYLASE"/>
    <property type="match status" value="1"/>
</dbReference>
<dbReference type="GeneID" id="97241986"/>
<feature type="modified residue" description="N6-(pyridoxal phosphate)lysine" evidence="8">
    <location>
        <position position="49"/>
    </location>
</feature>
<dbReference type="RefSeq" id="WP_041605705.1">
    <property type="nucleotide sequence ID" value="NZ_CP121013.1"/>
</dbReference>
<dbReference type="FunFam" id="3.20.20.10:FF:000008">
    <property type="entry name" value="Ornithine decarboxylase"/>
    <property type="match status" value="1"/>
</dbReference>
<dbReference type="Proteomes" id="UP000075787">
    <property type="component" value="Unassembled WGS sequence"/>
</dbReference>
<dbReference type="OrthoDB" id="9802241at2"/>
<organism evidence="11 12">
    <name type="scientific">Tistrella mobilis</name>
    <dbReference type="NCBI Taxonomy" id="171437"/>
    <lineage>
        <taxon>Bacteria</taxon>
        <taxon>Pseudomonadati</taxon>
        <taxon>Pseudomonadota</taxon>
        <taxon>Alphaproteobacteria</taxon>
        <taxon>Geminicoccales</taxon>
        <taxon>Geminicoccaceae</taxon>
        <taxon>Tistrella</taxon>
    </lineage>
</organism>
<evidence type="ECO:0000256" key="7">
    <source>
        <dbReference type="ARBA" id="ARBA00049127"/>
    </source>
</evidence>
<name>A0A161Q5A7_9PROT</name>
<dbReference type="PROSITE" id="PS00878">
    <property type="entry name" value="ODR_DC_2_1"/>
    <property type="match status" value="1"/>
</dbReference>
<keyword evidence="3 8" id="KW-0663">Pyridoxal phosphate</keyword>
<evidence type="ECO:0000256" key="8">
    <source>
        <dbReference type="PIRSR" id="PIRSR600183-50"/>
    </source>
</evidence>
<evidence type="ECO:0000256" key="5">
    <source>
        <dbReference type="ARBA" id="ARBA00034115"/>
    </source>
</evidence>
<dbReference type="PANTHER" id="PTHR11482:SF6">
    <property type="entry name" value="ORNITHINE DECARBOXYLASE 1-RELATED"/>
    <property type="match status" value="1"/>
</dbReference>
<evidence type="ECO:0000256" key="3">
    <source>
        <dbReference type="ARBA" id="ARBA00022898"/>
    </source>
</evidence>
<dbReference type="Gene3D" id="2.40.37.10">
    <property type="entry name" value="Lyase, Ornithine Decarboxylase, Chain A, domain 1"/>
    <property type="match status" value="1"/>
</dbReference>
<keyword evidence="4" id="KW-0456">Lyase</keyword>
<gene>
    <name evidence="11" type="ORF">AUP44_26250</name>
    <name evidence="10" type="ORF">DCK97_12475</name>
</gene>
<comment type="pathway">
    <text evidence="5">Amine and polyamine biosynthesis; putrescine biosynthesis via L-ornithine pathway; putrescine from L-ornithine: step 1/1.</text>
</comment>